<protein>
    <submittedName>
        <fullName evidence="1">Uncharacterized protein</fullName>
    </submittedName>
</protein>
<dbReference type="Proteomes" id="UP001243375">
    <property type="component" value="Unassembled WGS sequence"/>
</dbReference>
<sequence length="650" mass="72970">MSSGGFKVPALPVGAPLKRKLPDDSNRSSTKRSRPTVEDDNNSATSAAPASSSTKSQQPKRSYNFGPSIPIKSTTGGGSVTTDVKGKSREMETDDNAMDVSGDDEETFEADEGDEEGRFFGGGTNQTQEQILDMFAKVEDDTGSGLPTVQELRRQIIKFERIVQKNTEMRARFIDDPSKYLDSEAELDKAFTFLYPLTQDPLTYYPELTHHESLVGTLTNLLTHENTDIALQVVAVVYELTDEDVGEELVEGAVQDDEDDGDDGDEKREEVARKVRMVMGEFITALLDNSLFELLVPNLTRLNEQDEESDRTGVFNILGIFENILSFIPPLAVQVVNTTELLPWLLKRIGRDRAYDSNKQYATEILAILLQEEREVRLKFVELKGVDVTLEAVAEYRQKDPADSEEVEYMENLFNTLCSALAEPEAKRAFIEAEGVELMVLIMKDKKAAKTRAIKVLDYACQTDTEEGKKCGQRFVEALGLKTLFPVFMGKTGQKNSKKAPTATHSALEDEEHVLSILASLFTTLESDSVPRIRLLAKFVEADYEKVDRLIEMMENAEARLRSVHQEIELEQQGMKANNEEITEVETDEWYMRRMNAGLAHLQDICYCLAWLIMEDDGAQAHARMLLDRKGRSFKEISAVLKAHPRSLRA</sequence>
<comment type="caution">
    <text evidence="1">The sequence shown here is derived from an EMBL/GenBank/DDBJ whole genome shotgun (WGS) entry which is preliminary data.</text>
</comment>
<organism evidence="1 2">
    <name type="scientific">Naganishia vaughanmartiniae</name>
    <dbReference type="NCBI Taxonomy" id="1424756"/>
    <lineage>
        <taxon>Eukaryota</taxon>
        <taxon>Fungi</taxon>
        <taxon>Dikarya</taxon>
        <taxon>Basidiomycota</taxon>
        <taxon>Agaricomycotina</taxon>
        <taxon>Tremellomycetes</taxon>
        <taxon>Filobasidiales</taxon>
        <taxon>Filobasidiaceae</taxon>
        <taxon>Naganishia</taxon>
    </lineage>
</organism>
<gene>
    <name evidence="1" type="ORF">QFC22_000731</name>
</gene>
<evidence type="ECO:0000313" key="1">
    <source>
        <dbReference type="EMBL" id="KAJ9123940.1"/>
    </source>
</evidence>
<evidence type="ECO:0000313" key="2">
    <source>
        <dbReference type="Proteomes" id="UP001243375"/>
    </source>
</evidence>
<reference evidence="1" key="1">
    <citation type="submission" date="2023-04" db="EMBL/GenBank/DDBJ databases">
        <title>Draft Genome sequencing of Naganishia species isolated from polar environments using Oxford Nanopore Technology.</title>
        <authorList>
            <person name="Leo P."/>
            <person name="Venkateswaran K."/>
        </authorList>
    </citation>
    <scope>NUCLEOTIDE SEQUENCE</scope>
    <source>
        <strain evidence="1">MNA-CCFEE 5425</strain>
    </source>
</reference>
<name>A0ACC2XIS7_9TREE</name>
<proteinExistence type="predicted"/>
<dbReference type="EMBL" id="JASBWU010000002">
    <property type="protein sequence ID" value="KAJ9123940.1"/>
    <property type="molecule type" value="Genomic_DNA"/>
</dbReference>
<keyword evidence="2" id="KW-1185">Reference proteome</keyword>
<accession>A0ACC2XIS7</accession>